<dbReference type="RefSeq" id="YP_238605.1">
    <property type="nucleotide sequence ID" value="NC_007021.1"/>
</dbReference>
<sequence length="240" mass="28501">MAKNKTLTIYNSDRYFNIHTKKKSELDAIKVLSYNEKSLENIMDDLESKSSRYVMRDDRHYLLFNEKYNNDKLIEKIIKHGGKVTYYTDTVVPYYVFKDLAKHQDSTVVYRMRKDFTDKEIDNIALSFMGTKVVVDISVVLPNVNPYEIIRQLHSVKTNVDEVHLSFPRLKDVSDKQKKFYDFDGEAYTMKPEYKVDFADRLRVSLSVWKMYIYILTDARDHKGVQKVIDKIKKHRKVKI</sequence>
<dbReference type="OrthoDB" id="8491at10239"/>
<organism evidence="1 2">
    <name type="scientific">Staphylococcus phage Twort (strain DSM 17442 / HER 48)</name>
    <name type="common">Bacteriophage Twort</name>
    <dbReference type="NCBI Taxonomy" id="2908167"/>
    <lineage>
        <taxon>Viruses</taxon>
        <taxon>Duplodnaviria</taxon>
        <taxon>Heunggongvirae</taxon>
        <taxon>Uroviricota</taxon>
        <taxon>Caudoviricetes</taxon>
        <taxon>Herelleviridae</taxon>
        <taxon>Twortvirinae</taxon>
        <taxon>Twortvirus</taxon>
        <taxon>Twortvirus twort</taxon>
    </lineage>
</organism>
<organismHost>
    <name type="scientific">Twortvirus twort</name>
    <dbReference type="NCBI Taxonomy" id="55510"/>
</organismHost>
<proteinExistence type="predicted"/>
<reference evidence="1 2" key="1">
    <citation type="submission" date="2020-03" db="EMBL/GenBank/DDBJ databases">
        <title>Variable regions in the genome of staphylococcal bacteriophage Twort.</title>
        <authorList>
            <person name="Glowacka-Rutkowska A."/>
            <person name="Gawor J."/>
            <person name="Lobocka M."/>
        </authorList>
    </citation>
    <scope>NUCLEOTIDE SEQUENCE [LARGE SCALE GENOMIC DNA]</scope>
</reference>
<dbReference type="EMBL" id="MT151386">
    <property type="protein sequence ID" value="QIW89144.1"/>
    <property type="molecule type" value="Genomic_DNA"/>
</dbReference>
<protein>
    <submittedName>
        <fullName evidence="1">Uncharacterized protein</fullName>
    </submittedName>
</protein>
<gene>
    <name evidence="1" type="ORF">TwortDSMZ_145</name>
</gene>
<evidence type="ECO:0000313" key="1">
    <source>
        <dbReference type="EMBL" id="QIW89144.1"/>
    </source>
</evidence>
<evidence type="ECO:0000313" key="2">
    <source>
        <dbReference type="Proteomes" id="UP000503318"/>
    </source>
</evidence>
<dbReference type="Proteomes" id="UP000503318">
    <property type="component" value="Segment"/>
</dbReference>
<name>A0A6H0X5D8_BPTWO</name>
<dbReference type="KEGG" id="vg:5130371"/>
<accession>A0A6H0X5D8</accession>